<accession>A0A0G0W9Y7</accession>
<gene>
    <name evidence="1" type="ORF">UU65_C0001G0185</name>
</gene>
<dbReference type="AlphaFoldDB" id="A0A0G0W9Y7"/>
<reference evidence="1 2" key="1">
    <citation type="journal article" date="2015" name="Nature">
        <title>rRNA introns, odd ribosomes, and small enigmatic genomes across a large radiation of phyla.</title>
        <authorList>
            <person name="Brown C.T."/>
            <person name="Hug L.A."/>
            <person name="Thomas B.C."/>
            <person name="Sharon I."/>
            <person name="Castelle C.J."/>
            <person name="Singh A."/>
            <person name="Wilkins M.J."/>
            <person name="Williams K.H."/>
            <person name="Banfield J.F."/>
        </authorList>
    </citation>
    <scope>NUCLEOTIDE SEQUENCE [LARGE SCALE GENOMIC DNA]</scope>
</reference>
<dbReference type="EMBL" id="LCBL01000001">
    <property type="protein sequence ID" value="KKS09780.1"/>
    <property type="molecule type" value="Genomic_DNA"/>
</dbReference>
<protein>
    <submittedName>
        <fullName evidence="1">Uncharacterized protein</fullName>
    </submittedName>
</protein>
<name>A0A0G0W9Y7_UNCC2</name>
<proteinExistence type="predicted"/>
<sequence>MKDEISTKKALGILAKTLPQIIYTTILGLTQVNPVWSILFYTGLGMVNAWGSFGQVRINELVTFIDKHRDQFLPDIIKSEKFKSIFLNILDAYFKETLEEKRKLLRNYLLNVGKGIEKDFDYHTKLMTVLNQITFDELKVISIWNGKLQDKFVEKNSEIGYTRDNIEEKMTNLNAGQIAWALGREEKGQKIMRNINFLVKSLGNYGLLDVRESTPVIFDSENNNSTVVVDGISDFGKAFLGFLKED</sequence>
<evidence type="ECO:0000313" key="1">
    <source>
        <dbReference type="EMBL" id="KKS09780.1"/>
    </source>
</evidence>
<dbReference type="Proteomes" id="UP000033869">
    <property type="component" value="Unassembled WGS sequence"/>
</dbReference>
<evidence type="ECO:0000313" key="2">
    <source>
        <dbReference type="Proteomes" id="UP000033869"/>
    </source>
</evidence>
<organism evidence="1 2">
    <name type="scientific">candidate division CPR2 bacterium GW2011_GWC1_41_48</name>
    <dbReference type="NCBI Taxonomy" id="1618344"/>
    <lineage>
        <taxon>Bacteria</taxon>
        <taxon>Bacteria division CPR2</taxon>
    </lineage>
</organism>
<comment type="caution">
    <text evidence="1">The sequence shown here is derived from an EMBL/GenBank/DDBJ whole genome shotgun (WGS) entry which is preliminary data.</text>
</comment>